<keyword evidence="2" id="KW-1185">Reference proteome</keyword>
<dbReference type="STRING" id="390241.SAMN04488023_11775"/>
<protein>
    <recommendedName>
        <fullName evidence="3">Alpha-L-fucosidase C-terminal domain-containing protein</fullName>
    </recommendedName>
</protein>
<sequence>MQTKSSSKYPLDYINMSATHKPKSALTELRQSVDIRTLEPIIFYSGKSDELHIHLGELDRGELIIKSLSKKMMQVEEVTLLENGERLAWKQDLKGLKVVVPKSVNEVLGNEHPIIIKIKF</sequence>
<dbReference type="EMBL" id="FOGG01000017">
    <property type="protein sequence ID" value="SER82513.1"/>
    <property type="molecule type" value="Genomic_DNA"/>
</dbReference>
<evidence type="ECO:0008006" key="3">
    <source>
        <dbReference type="Google" id="ProtNLM"/>
    </source>
</evidence>
<evidence type="ECO:0000313" key="1">
    <source>
        <dbReference type="EMBL" id="SER82513.1"/>
    </source>
</evidence>
<dbReference type="InterPro" id="IPR013780">
    <property type="entry name" value="Glyco_hydro_b"/>
</dbReference>
<gene>
    <name evidence="1" type="ORF">SAMN04488023_11775</name>
</gene>
<reference evidence="2" key="1">
    <citation type="submission" date="2016-10" db="EMBL/GenBank/DDBJ databases">
        <authorList>
            <person name="Varghese N."/>
            <person name="Submissions S."/>
        </authorList>
    </citation>
    <scope>NUCLEOTIDE SEQUENCE [LARGE SCALE GENOMIC DNA]</scope>
    <source>
        <strain evidence="2">DSM 18610</strain>
    </source>
</reference>
<organism evidence="1 2">
    <name type="scientific">Pedobacter rhizosphaerae</name>
    <dbReference type="NCBI Taxonomy" id="390241"/>
    <lineage>
        <taxon>Bacteria</taxon>
        <taxon>Pseudomonadati</taxon>
        <taxon>Bacteroidota</taxon>
        <taxon>Sphingobacteriia</taxon>
        <taxon>Sphingobacteriales</taxon>
        <taxon>Sphingobacteriaceae</taxon>
        <taxon>Pedobacter</taxon>
    </lineage>
</organism>
<dbReference type="Proteomes" id="UP000199572">
    <property type="component" value="Unassembled WGS sequence"/>
</dbReference>
<evidence type="ECO:0000313" key="2">
    <source>
        <dbReference type="Proteomes" id="UP000199572"/>
    </source>
</evidence>
<accession>A0A1H9SDS0</accession>
<dbReference type="AlphaFoldDB" id="A0A1H9SDS0"/>
<dbReference type="Gene3D" id="2.60.40.1180">
    <property type="entry name" value="Golgi alpha-mannosidase II"/>
    <property type="match status" value="1"/>
</dbReference>
<name>A0A1H9SDS0_9SPHI</name>
<proteinExistence type="predicted"/>